<name>A0AAU9VBB5_EUPED</name>
<gene>
    <name evidence="2" type="ORF">EEDITHA_LOCUS22954</name>
</gene>
<dbReference type="InterPro" id="IPR054722">
    <property type="entry name" value="PolX-like_BBD"/>
</dbReference>
<reference evidence="2" key="1">
    <citation type="submission" date="2022-03" db="EMBL/GenBank/DDBJ databases">
        <authorList>
            <person name="Tunstrom K."/>
        </authorList>
    </citation>
    <scope>NUCLEOTIDE SEQUENCE</scope>
</reference>
<proteinExistence type="predicted"/>
<keyword evidence="3" id="KW-1185">Reference proteome</keyword>
<dbReference type="Proteomes" id="UP001153954">
    <property type="component" value="Unassembled WGS sequence"/>
</dbReference>
<dbReference type="AlphaFoldDB" id="A0AAU9VBB5"/>
<comment type="caution">
    <text evidence="2">The sequence shown here is derived from an EMBL/GenBank/DDBJ whole genome shotgun (WGS) entry which is preliminary data.</text>
</comment>
<dbReference type="EMBL" id="CAKOGL010000054">
    <property type="protein sequence ID" value="CAH2109083.1"/>
    <property type="molecule type" value="Genomic_DNA"/>
</dbReference>
<feature type="domain" description="Retrovirus-related Pol polyprotein from transposon TNT 1-94-like beta-barrel" evidence="1">
    <location>
        <begin position="4"/>
        <end position="55"/>
    </location>
</feature>
<dbReference type="Pfam" id="PF22936">
    <property type="entry name" value="Pol_BBD"/>
    <property type="match status" value="1"/>
</dbReference>
<sequence length="70" mass="7749">MDDWYVNSGASAHMTANKNILSKIKEIEGKKEIITANQMTVAGETQITTKVNNSQFDILMPDYGIEDLAT</sequence>
<organism evidence="2 3">
    <name type="scientific">Euphydryas editha</name>
    <name type="common">Edith's checkerspot</name>
    <dbReference type="NCBI Taxonomy" id="104508"/>
    <lineage>
        <taxon>Eukaryota</taxon>
        <taxon>Metazoa</taxon>
        <taxon>Ecdysozoa</taxon>
        <taxon>Arthropoda</taxon>
        <taxon>Hexapoda</taxon>
        <taxon>Insecta</taxon>
        <taxon>Pterygota</taxon>
        <taxon>Neoptera</taxon>
        <taxon>Endopterygota</taxon>
        <taxon>Lepidoptera</taxon>
        <taxon>Glossata</taxon>
        <taxon>Ditrysia</taxon>
        <taxon>Papilionoidea</taxon>
        <taxon>Nymphalidae</taxon>
        <taxon>Nymphalinae</taxon>
        <taxon>Euphydryas</taxon>
    </lineage>
</organism>
<evidence type="ECO:0000313" key="2">
    <source>
        <dbReference type="EMBL" id="CAH2109083.1"/>
    </source>
</evidence>
<evidence type="ECO:0000313" key="3">
    <source>
        <dbReference type="Proteomes" id="UP001153954"/>
    </source>
</evidence>
<protein>
    <recommendedName>
        <fullName evidence="1">Retrovirus-related Pol polyprotein from transposon TNT 1-94-like beta-barrel domain-containing protein</fullName>
    </recommendedName>
</protein>
<accession>A0AAU9VBB5</accession>
<evidence type="ECO:0000259" key="1">
    <source>
        <dbReference type="Pfam" id="PF22936"/>
    </source>
</evidence>